<gene>
    <name evidence="4" type="ORF">FHR32_008583</name>
</gene>
<dbReference type="RefSeq" id="WP_312882941.1">
    <property type="nucleotide sequence ID" value="NZ_JACHJU010000007.1"/>
</dbReference>
<accession>A0A7W7S5C2</accession>
<dbReference type="EMBL" id="JACHJU010000007">
    <property type="protein sequence ID" value="MBB4944180.1"/>
    <property type="molecule type" value="Genomic_DNA"/>
</dbReference>
<dbReference type="Pfam" id="PF00107">
    <property type="entry name" value="ADH_zinc_N"/>
    <property type="match status" value="1"/>
</dbReference>
<dbReference type="PANTHER" id="PTHR43401:SF2">
    <property type="entry name" value="L-THREONINE 3-DEHYDROGENASE"/>
    <property type="match status" value="1"/>
</dbReference>
<dbReference type="InterPro" id="IPR050129">
    <property type="entry name" value="Zn_alcohol_dh"/>
</dbReference>
<dbReference type="Proteomes" id="UP000534286">
    <property type="component" value="Unassembled WGS sequence"/>
</dbReference>
<dbReference type="Gene3D" id="3.90.180.10">
    <property type="entry name" value="Medium-chain alcohol dehydrogenases, catalytic domain"/>
    <property type="match status" value="1"/>
</dbReference>
<dbReference type="AlphaFoldDB" id="A0A7W7S5C2"/>
<dbReference type="Gene3D" id="3.40.50.720">
    <property type="entry name" value="NAD(P)-binding Rossmann-like Domain"/>
    <property type="match status" value="1"/>
</dbReference>
<proteinExistence type="predicted"/>
<keyword evidence="5" id="KW-1185">Reference proteome</keyword>
<evidence type="ECO:0000256" key="1">
    <source>
        <dbReference type="ARBA" id="ARBA00001947"/>
    </source>
</evidence>
<evidence type="ECO:0000259" key="3">
    <source>
        <dbReference type="Pfam" id="PF00107"/>
    </source>
</evidence>
<dbReference type="InterPro" id="IPR036291">
    <property type="entry name" value="NAD(P)-bd_dom_sf"/>
</dbReference>
<feature type="domain" description="Alcohol dehydrogenase-like C-terminal" evidence="3">
    <location>
        <begin position="95"/>
        <end position="225"/>
    </location>
</feature>
<evidence type="ECO:0000256" key="2">
    <source>
        <dbReference type="ARBA" id="ARBA00023002"/>
    </source>
</evidence>
<evidence type="ECO:0000313" key="5">
    <source>
        <dbReference type="Proteomes" id="UP000534286"/>
    </source>
</evidence>
<comment type="caution">
    <text evidence="4">The sequence shown here is derived from an EMBL/GenBank/DDBJ whole genome shotgun (WGS) entry which is preliminary data.</text>
</comment>
<dbReference type="SUPFAM" id="SSF51735">
    <property type="entry name" value="NAD(P)-binding Rossmann-fold domains"/>
    <property type="match status" value="1"/>
</dbReference>
<keyword evidence="2" id="KW-0560">Oxidoreductase</keyword>
<organism evidence="4 5">
    <name type="scientific">Streptosporangium album</name>
    <dbReference type="NCBI Taxonomy" id="47479"/>
    <lineage>
        <taxon>Bacteria</taxon>
        <taxon>Bacillati</taxon>
        <taxon>Actinomycetota</taxon>
        <taxon>Actinomycetes</taxon>
        <taxon>Streptosporangiales</taxon>
        <taxon>Streptosporangiaceae</taxon>
        <taxon>Streptosporangium</taxon>
    </lineage>
</organism>
<sequence>MPGLPLRASGVLGSGVRRQHDLRLRSPDVAPGLWGGFSTHLYLAPEAIVVPMSSTVSVAAASLFNVMANGVDWALDLGGARYGMSVAILGPGPRGLASVIAAGAAGAGPIAVTGLASDRERLDLALRLGADHALDVSDRPVTEAVVEALGQPPDIVIDCTPGSLSSVTDAIRLAARKGTVVLAGLKGSKGLAPVPVDLICAKQLTIRGAVSRSLRSMEQAIALIESGRWPFEDFASHSYPLADADRAVRALMSADKPVHARIEPTA</sequence>
<evidence type="ECO:0000313" key="4">
    <source>
        <dbReference type="EMBL" id="MBB4944180.1"/>
    </source>
</evidence>
<reference evidence="4 5" key="1">
    <citation type="submission" date="2020-08" db="EMBL/GenBank/DDBJ databases">
        <title>Sequencing the genomes of 1000 actinobacteria strains.</title>
        <authorList>
            <person name="Klenk H.-P."/>
        </authorList>
    </citation>
    <scope>NUCLEOTIDE SEQUENCE [LARGE SCALE GENOMIC DNA]</scope>
    <source>
        <strain evidence="4 5">DSM 43023</strain>
    </source>
</reference>
<dbReference type="GO" id="GO:0016491">
    <property type="term" value="F:oxidoreductase activity"/>
    <property type="evidence" value="ECO:0007669"/>
    <property type="project" value="UniProtKB-KW"/>
</dbReference>
<protein>
    <submittedName>
        <fullName evidence="4">Threonine dehydrogenase-like Zn-dependent dehydrogenase</fullName>
    </submittedName>
</protein>
<dbReference type="PANTHER" id="PTHR43401">
    <property type="entry name" value="L-THREONINE 3-DEHYDROGENASE"/>
    <property type="match status" value="1"/>
</dbReference>
<comment type="cofactor">
    <cofactor evidence="1">
        <name>Zn(2+)</name>
        <dbReference type="ChEBI" id="CHEBI:29105"/>
    </cofactor>
</comment>
<name>A0A7W7S5C2_9ACTN</name>
<dbReference type="InterPro" id="IPR013149">
    <property type="entry name" value="ADH-like_C"/>
</dbReference>